<evidence type="ECO:0000256" key="4">
    <source>
        <dbReference type="ARBA" id="ARBA00022723"/>
    </source>
</evidence>
<evidence type="ECO:0000256" key="2">
    <source>
        <dbReference type="ARBA" id="ARBA00005096"/>
    </source>
</evidence>
<evidence type="ECO:0000256" key="7">
    <source>
        <dbReference type="ARBA" id="ARBA00023014"/>
    </source>
</evidence>
<dbReference type="Pfam" id="PF07992">
    <property type="entry name" value="Pyr_redox_2"/>
    <property type="match status" value="1"/>
</dbReference>
<dbReference type="InterPro" id="IPR023753">
    <property type="entry name" value="FAD/NAD-binding_dom"/>
</dbReference>
<dbReference type="PATRIC" id="fig|1310114.3.peg.372"/>
<sequence>MTQDGSLRITVLAEEGDAAYDRVGLTSYTESWDRALLALPGNDYAGDQRVRLLLNTRVTQIDRATKSVVTAAGQRHRYDTLVLATGSYAFVPPVPGHDLPACHVYRTFDDLDVSAPAPSAPWTAVTPMAGWLSVAACWAWKPPMRCASSGCRHTSSR</sequence>
<dbReference type="GO" id="GO:0016491">
    <property type="term" value="F:oxidoreductase activity"/>
    <property type="evidence" value="ECO:0007669"/>
    <property type="project" value="UniProtKB-KW"/>
</dbReference>
<accession>R4M9B1</accession>
<evidence type="ECO:0000313" key="10">
    <source>
        <dbReference type="Proteomes" id="UP000013548"/>
    </source>
</evidence>
<organism evidence="9 10">
    <name type="scientific">Mycobacterium tuberculosis CAS/NITR204</name>
    <dbReference type="NCBI Taxonomy" id="1310114"/>
    <lineage>
        <taxon>Bacteria</taxon>
        <taxon>Bacillati</taxon>
        <taxon>Actinomycetota</taxon>
        <taxon>Actinomycetes</taxon>
        <taxon>Mycobacteriales</taxon>
        <taxon>Mycobacteriaceae</taxon>
        <taxon>Mycobacterium</taxon>
        <taxon>Mycobacterium tuberculosis complex</taxon>
    </lineage>
</organism>
<reference evidence="9 10" key="1">
    <citation type="journal article" date="2013" name="Genome Announc.">
        <title>Whole-Genome Sequences of Four Clinical Isolates of Mycobacterium tuberculosis from Tamil Nadu, South India.</title>
        <authorList>
            <person name="Narayanan S."/>
            <person name="Deshpande U."/>
        </authorList>
    </citation>
    <scope>NUCLEOTIDE SEQUENCE [LARGE SCALE GENOMIC DNA]</scope>
    <source>
        <strain evidence="9 10">CAS/NITR204</strain>
    </source>
</reference>
<keyword evidence="4" id="KW-0479">Metal-binding</keyword>
<comment type="cofactor">
    <cofactor evidence="1">
        <name>siroheme</name>
        <dbReference type="ChEBI" id="CHEBI:60052"/>
    </cofactor>
</comment>
<dbReference type="BioCyc" id="MTUB1310114:G13A2-263-MONOMER"/>
<evidence type="ECO:0000259" key="8">
    <source>
        <dbReference type="Pfam" id="PF07992"/>
    </source>
</evidence>
<dbReference type="Gene3D" id="3.50.50.60">
    <property type="entry name" value="FAD/NAD(P)-binding domain"/>
    <property type="match status" value="2"/>
</dbReference>
<feature type="domain" description="FAD/NAD(P)-binding" evidence="8">
    <location>
        <begin position="6"/>
        <end position="112"/>
    </location>
</feature>
<evidence type="ECO:0000313" key="9">
    <source>
        <dbReference type="EMBL" id="AGL25718.1"/>
    </source>
</evidence>
<dbReference type="PANTHER" id="PTHR43809:SF1">
    <property type="entry name" value="NITRITE REDUCTASE (NADH) LARGE SUBUNIT"/>
    <property type="match status" value="1"/>
</dbReference>
<dbReference type="GO" id="GO:0046872">
    <property type="term" value="F:metal ion binding"/>
    <property type="evidence" value="ECO:0007669"/>
    <property type="project" value="UniProtKB-KW"/>
</dbReference>
<comment type="pathway">
    <text evidence="2">Nitrogen metabolism; nitrate reduction (assimilation).</text>
</comment>
<dbReference type="KEGG" id="mtuc:J113_01785"/>
<keyword evidence="3" id="KW-0349">Heme</keyword>
<evidence type="ECO:0000256" key="3">
    <source>
        <dbReference type="ARBA" id="ARBA00022617"/>
    </source>
</evidence>
<keyword evidence="5" id="KW-0560">Oxidoreductase</keyword>
<evidence type="ECO:0000256" key="6">
    <source>
        <dbReference type="ARBA" id="ARBA00023004"/>
    </source>
</evidence>
<dbReference type="GO" id="GO:0051536">
    <property type="term" value="F:iron-sulfur cluster binding"/>
    <property type="evidence" value="ECO:0007669"/>
    <property type="project" value="UniProtKB-KW"/>
</dbReference>
<name>R4M9B1_MYCTX</name>
<evidence type="ECO:0000256" key="5">
    <source>
        <dbReference type="ARBA" id="ARBA00023002"/>
    </source>
</evidence>
<keyword evidence="7" id="KW-0411">Iron-sulfur</keyword>
<protein>
    <submittedName>
        <fullName evidence="9">Nitrite reductase (NAD(P)H) large subunit</fullName>
    </submittedName>
</protein>
<dbReference type="InterPro" id="IPR036188">
    <property type="entry name" value="FAD/NAD-bd_sf"/>
</dbReference>
<dbReference type="PANTHER" id="PTHR43809">
    <property type="entry name" value="NITRITE REDUCTASE (NADH) LARGE SUBUNIT"/>
    <property type="match status" value="1"/>
</dbReference>
<dbReference type="SUPFAM" id="SSF51905">
    <property type="entry name" value="FAD/NAD(P)-binding domain"/>
    <property type="match status" value="1"/>
</dbReference>
<keyword evidence="6" id="KW-0408">Iron</keyword>
<evidence type="ECO:0000256" key="1">
    <source>
        <dbReference type="ARBA" id="ARBA00001929"/>
    </source>
</evidence>
<dbReference type="HOGENOM" id="CLU_1675965_0_0_11"/>
<gene>
    <name evidence="9" type="ORF">J113_01785</name>
</gene>
<dbReference type="AlphaFoldDB" id="R4M9B1"/>
<proteinExistence type="predicted"/>
<dbReference type="Proteomes" id="UP000013548">
    <property type="component" value="Chromosome"/>
</dbReference>
<dbReference type="InterPro" id="IPR052034">
    <property type="entry name" value="NasD-like"/>
</dbReference>
<dbReference type="EMBL" id="CP005386">
    <property type="protein sequence ID" value="AGL25718.1"/>
    <property type="molecule type" value="Genomic_DNA"/>
</dbReference>